<dbReference type="OrthoDB" id="308241at2"/>
<evidence type="ECO:0000313" key="1">
    <source>
        <dbReference type="EMBL" id="SEL15643.1"/>
    </source>
</evidence>
<gene>
    <name evidence="1" type="ORF">SAMN05216469_11312</name>
</gene>
<dbReference type="RefSeq" id="WP_074834490.1">
    <property type="nucleotide sequence ID" value="NZ_FOAT01000013.1"/>
</dbReference>
<sequence length="89" mass="10244">MISEEHLAKLSAPIKRIVDEELASGNIVKETYISKADGRIFVFLKYRFTAKHDCDADYLVIDDRHYWYAEYSDSKCTVACGFDELKAKS</sequence>
<proteinExistence type="predicted"/>
<organism evidence="1 2">
    <name type="scientific">Ruminococcus albus</name>
    <dbReference type="NCBI Taxonomy" id="1264"/>
    <lineage>
        <taxon>Bacteria</taxon>
        <taxon>Bacillati</taxon>
        <taxon>Bacillota</taxon>
        <taxon>Clostridia</taxon>
        <taxon>Eubacteriales</taxon>
        <taxon>Oscillospiraceae</taxon>
        <taxon>Ruminococcus</taxon>
    </lineage>
</organism>
<reference evidence="1 2" key="1">
    <citation type="submission" date="2016-10" db="EMBL/GenBank/DDBJ databases">
        <authorList>
            <person name="de Groot N.N."/>
        </authorList>
    </citation>
    <scope>NUCLEOTIDE SEQUENCE [LARGE SCALE GENOMIC DNA]</scope>
    <source>
        <strain evidence="1 2">KH2T6</strain>
    </source>
</reference>
<name>A0A1H7MWP7_RUMAL</name>
<dbReference type="AlphaFoldDB" id="A0A1H7MWP7"/>
<accession>A0A1H7MWP7</accession>
<dbReference type="Proteomes" id="UP000186015">
    <property type="component" value="Unassembled WGS sequence"/>
</dbReference>
<protein>
    <submittedName>
        <fullName evidence="1">Uncharacterized protein</fullName>
    </submittedName>
</protein>
<evidence type="ECO:0000313" key="2">
    <source>
        <dbReference type="Proteomes" id="UP000186015"/>
    </source>
</evidence>
<dbReference type="EMBL" id="FOAT01000013">
    <property type="protein sequence ID" value="SEL15643.1"/>
    <property type="molecule type" value="Genomic_DNA"/>
</dbReference>